<dbReference type="InterPro" id="IPR026015">
    <property type="entry name" value="ATP_synth_OSCP/delta_N_sf"/>
</dbReference>
<comment type="subcellular location">
    <subcellularLocation>
        <location evidence="8">Cell membrane</location>
        <topology evidence="8">Peripheral membrane protein</topology>
    </subcellularLocation>
    <subcellularLocation>
        <location evidence="1">Membrane</location>
    </subcellularLocation>
</comment>
<keyword evidence="5 8" id="KW-0472">Membrane</keyword>
<comment type="similarity">
    <text evidence="8">Belongs to the ATPase delta chain family.</text>
</comment>
<reference evidence="9 10" key="1">
    <citation type="submission" date="2024-01" db="EMBL/GenBank/DDBJ databases">
        <authorList>
            <person name="Kunselman E."/>
        </authorList>
    </citation>
    <scope>NUCLEOTIDE SEQUENCE [LARGE SCALE GENOMIC DNA]</scope>
    <source>
        <strain evidence="9">2 abalone samples</strain>
    </source>
</reference>
<dbReference type="PRINTS" id="PR00125">
    <property type="entry name" value="ATPASEDELTA"/>
</dbReference>
<proteinExistence type="inferred from homology"/>
<evidence type="ECO:0000256" key="6">
    <source>
        <dbReference type="ARBA" id="ARBA00023196"/>
    </source>
</evidence>
<keyword evidence="4 8" id="KW-0406">Ion transport</keyword>
<keyword evidence="8" id="KW-1003">Cell membrane</keyword>
<evidence type="ECO:0000313" key="10">
    <source>
        <dbReference type="Proteomes" id="UP001314181"/>
    </source>
</evidence>
<keyword evidence="7 8" id="KW-0066">ATP synthesis</keyword>
<dbReference type="Proteomes" id="UP001314181">
    <property type="component" value="Unassembled WGS sequence"/>
</dbReference>
<comment type="function">
    <text evidence="8">F(1)F(0) ATP synthase produces ATP from ADP in the presence of a proton or sodium gradient. F-type ATPases consist of two structural domains, F(1) containing the extramembraneous catalytic core and F(0) containing the membrane proton channel, linked together by a central stalk and a peripheral stalk. During catalysis, ATP synthesis in the catalytic domain of F(1) is coupled via a rotary mechanism of the central stalk subunits to proton translocation.</text>
</comment>
<keyword evidence="10" id="KW-1185">Reference proteome</keyword>
<evidence type="ECO:0000256" key="2">
    <source>
        <dbReference type="ARBA" id="ARBA00022448"/>
    </source>
</evidence>
<evidence type="ECO:0000256" key="4">
    <source>
        <dbReference type="ARBA" id="ARBA00023065"/>
    </source>
</evidence>
<keyword evidence="3 8" id="KW-0375">Hydrogen ion transport</keyword>
<dbReference type="EMBL" id="CAWVOK010000010">
    <property type="protein sequence ID" value="CAK8162561.1"/>
    <property type="molecule type" value="Genomic_DNA"/>
</dbReference>
<evidence type="ECO:0000256" key="8">
    <source>
        <dbReference type="HAMAP-Rule" id="MF_01416"/>
    </source>
</evidence>
<evidence type="ECO:0000313" key="9">
    <source>
        <dbReference type="EMBL" id="CAK8162561.1"/>
    </source>
</evidence>
<protein>
    <recommendedName>
        <fullName evidence="8">ATP synthase subunit delta</fullName>
    </recommendedName>
    <alternativeName>
        <fullName evidence="8">ATP synthase F(1) sector subunit delta</fullName>
    </alternativeName>
    <alternativeName>
        <fullName evidence="8">F-type ATPase subunit delta</fullName>
        <shortName evidence="8">F-ATPase subunit delta</shortName>
    </alternativeName>
</protein>
<dbReference type="PANTHER" id="PTHR11910">
    <property type="entry name" value="ATP SYNTHASE DELTA CHAIN"/>
    <property type="match status" value="1"/>
</dbReference>
<evidence type="ECO:0000256" key="1">
    <source>
        <dbReference type="ARBA" id="ARBA00004370"/>
    </source>
</evidence>
<evidence type="ECO:0000256" key="3">
    <source>
        <dbReference type="ARBA" id="ARBA00022781"/>
    </source>
</evidence>
<dbReference type="NCBIfam" id="TIGR01145">
    <property type="entry name" value="ATP_synt_delta"/>
    <property type="match status" value="1"/>
</dbReference>
<evidence type="ECO:0000256" key="5">
    <source>
        <dbReference type="ARBA" id="ARBA00023136"/>
    </source>
</evidence>
<keyword evidence="6 8" id="KW-0139">CF(1)</keyword>
<keyword evidence="2 8" id="KW-0813">Transport</keyword>
<accession>A0ABM9N7L1</accession>
<dbReference type="HAMAP" id="MF_01416">
    <property type="entry name" value="ATP_synth_delta_bact"/>
    <property type="match status" value="1"/>
</dbReference>
<dbReference type="Gene3D" id="1.10.520.20">
    <property type="entry name" value="N-terminal domain of the delta subunit of the F1F0-ATP synthase"/>
    <property type="match status" value="1"/>
</dbReference>
<dbReference type="Pfam" id="PF00213">
    <property type="entry name" value="OSCP"/>
    <property type="match status" value="1"/>
</dbReference>
<organism evidence="9 10">
    <name type="scientific">Candidatus Xenohaliotis californiensis</name>
    <dbReference type="NCBI Taxonomy" id="84677"/>
    <lineage>
        <taxon>Bacteria</taxon>
        <taxon>Pseudomonadati</taxon>
        <taxon>Pseudomonadota</taxon>
        <taxon>Alphaproteobacteria</taxon>
        <taxon>Rickettsiales</taxon>
        <taxon>Anaplasmataceae</taxon>
        <taxon>Candidatus Xenohaliotis</taxon>
    </lineage>
</organism>
<gene>
    <name evidence="8 9" type="primary">atpH</name>
    <name evidence="9" type="ORF">CAXC1_190001</name>
</gene>
<comment type="function">
    <text evidence="8">This protein is part of the stalk that links CF(0) to CF(1). It either transmits conformational changes from CF(0) to CF(1) or is implicated in proton conduction.</text>
</comment>
<dbReference type="SUPFAM" id="SSF47928">
    <property type="entry name" value="N-terminal domain of the delta subunit of the F1F0-ATP synthase"/>
    <property type="match status" value="1"/>
</dbReference>
<comment type="caution">
    <text evidence="9">The sequence shown here is derived from an EMBL/GenBank/DDBJ whole genome shotgun (WGS) entry which is preliminary data.</text>
</comment>
<dbReference type="InterPro" id="IPR000711">
    <property type="entry name" value="ATPase_OSCP/dsu"/>
</dbReference>
<sequence length="193" mass="22307">MTMFFNSTIIAYSEALYNHCVQYKNLKTAYSEMKNLEQIIDNNKDFIKFFNNPALAKPKKISMIIEIFSNNEKLQIESLLVNLINNNSINLINKIIEYFFIICAIKEGAIECCIITATKPLKKDLEHTSRLLENYLGKKIYLQSALLPSIIGGLIVRIKEKSIDLSYSRQIQHTLNIVSKHLKDKDLLNEIYN</sequence>
<name>A0ABM9N7L1_9RICK</name>
<evidence type="ECO:0000256" key="7">
    <source>
        <dbReference type="ARBA" id="ARBA00023310"/>
    </source>
</evidence>